<dbReference type="EMBL" id="SNWD01000007">
    <property type="protein sequence ID" value="TDN81762.1"/>
    <property type="molecule type" value="Genomic_DNA"/>
</dbReference>
<sequence length="52" mass="6328">MATQFPLTRLILDFAQADTERLRKADPERIAKHYHIPVEWVREYLSREMQTR</sequence>
<evidence type="ECO:0000313" key="2">
    <source>
        <dbReference type="Proteomes" id="UP000295493"/>
    </source>
</evidence>
<organism evidence="1 2">
    <name type="scientific">Stakelama pacifica</name>
    <dbReference type="NCBI Taxonomy" id="517720"/>
    <lineage>
        <taxon>Bacteria</taxon>
        <taxon>Pseudomonadati</taxon>
        <taxon>Pseudomonadota</taxon>
        <taxon>Alphaproteobacteria</taxon>
        <taxon>Sphingomonadales</taxon>
        <taxon>Sphingomonadaceae</taxon>
        <taxon>Stakelama</taxon>
    </lineage>
</organism>
<accession>A0A4R6FJX4</accession>
<protein>
    <submittedName>
        <fullName evidence="1">Uncharacterized protein</fullName>
    </submittedName>
</protein>
<evidence type="ECO:0000313" key="1">
    <source>
        <dbReference type="EMBL" id="TDN81762.1"/>
    </source>
</evidence>
<dbReference type="AlphaFoldDB" id="A0A4R6FJX4"/>
<gene>
    <name evidence="1" type="ORF">EV664_107164</name>
</gene>
<dbReference type="Proteomes" id="UP000295493">
    <property type="component" value="Unassembled WGS sequence"/>
</dbReference>
<keyword evidence="2" id="KW-1185">Reference proteome</keyword>
<comment type="caution">
    <text evidence="1">The sequence shown here is derived from an EMBL/GenBank/DDBJ whole genome shotgun (WGS) entry which is preliminary data.</text>
</comment>
<name>A0A4R6FJX4_9SPHN</name>
<proteinExistence type="predicted"/>
<reference evidence="1 2" key="1">
    <citation type="submission" date="2019-03" db="EMBL/GenBank/DDBJ databases">
        <title>Genomic Encyclopedia of Type Strains, Phase IV (KMG-IV): sequencing the most valuable type-strain genomes for metagenomic binning, comparative biology and taxonomic classification.</title>
        <authorList>
            <person name="Goeker M."/>
        </authorList>
    </citation>
    <scope>NUCLEOTIDE SEQUENCE [LARGE SCALE GENOMIC DNA]</scope>
    <source>
        <strain evidence="1 2">DSM 25059</strain>
    </source>
</reference>
<dbReference type="RefSeq" id="WP_162848832.1">
    <property type="nucleotide sequence ID" value="NZ_BMLU01000007.1"/>
</dbReference>